<dbReference type="Proteomes" id="UP000777560">
    <property type="component" value="Unassembled WGS sequence"/>
</dbReference>
<dbReference type="EMBL" id="QUAV01000001">
    <property type="protein sequence ID" value="TPR26324.1"/>
    <property type="molecule type" value="Genomic_DNA"/>
</dbReference>
<dbReference type="InterPro" id="IPR029039">
    <property type="entry name" value="Flavoprotein-like_sf"/>
</dbReference>
<dbReference type="InterPro" id="IPR050712">
    <property type="entry name" value="NAD(P)H-dep_reductase"/>
</dbReference>
<dbReference type="InterPro" id="IPR005025">
    <property type="entry name" value="FMN_Rdtase-like_dom"/>
</dbReference>
<protein>
    <submittedName>
        <fullName evidence="2">NADPH-dependent oxidoreductase</fullName>
    </submittedName>
</protein>
<dbReference type="PANTHER" id="PTHR30543:SF21">
    <property type="entry name" value="NAD(P)H-DEPENDENT FMN REDUCTASE LOT6"/>
    <property type="match status" value="1"/>
</dbReference>
<dbReference type="Pfam" id="PF03358">
    <property type="entry name" value="FMN_red"/>
    <property type="match status" value="1"/>
</dbReference>
<dbReference type="Gene3D" id="3.40.50.360">
    <property type="match status" value="1"/>
</dbReference>
<sequence length="228" mass="26294">MVLVFSLSCYPFTYLSKRFSKKYNKGSVIMTKINIILGSSREASLGKNLFKYLKNNQKKYESQIDAELNFIEIGQYELPFFYESLPPMGNKHRHLPVKQQQWIDDMDSADGYIFLTPEYNHSFPAVIKNAIDYLSNQISNKAVLTMTYANNSRGGQFGGLELNAVLTRLNAFVIPQNVAISNVQKNFDEDGHFLEDAPSKDFYEKKLNQSIKKISFYSNLFKNNQFEQ</sequence>
<feature type="domain" description="NADPH-dependent FMN reductase-like" evidence="1">
    <location>
        <begin position="31"/>
        <end position="183"/>
    </location>
</feature>
<comment type="caution">
    <text evidence="2">The sequence shown here is derived from an EMBL/GenBank/DDBJ whole genome shotgun (WGS) entry which is preliminary data.</text>
</comment>
<reference evidence="2 3" key="1">
    <citation type="submission" date="2018-08" db="EMBL/GenBank/DDBJ databases">
        <title>Comparative genomics of wild bee and flower associated Lactobacillus reveals potential adaptation to the bee host.</title>
        <authorList>
            <person name="Vuong H.Q."/>
            <person name="Mcfrederick Q.S."/>
        </authorList>
    </citation>
    <scope>NUCLEOTIDE SEQUENCE [LARGE SCALE GENOMIC DNA]</scope>
    <source>
        <strain evidence="2 3">HV_13</strain>
    </source>
</reference>
<dbReference type="PANTHER" id="PTHR30543">
    <property type="entry name" value="CHROMATE REDUCTASE"/>
    <property type="match status" value="1"/>
</dbReference>
<evidence type="ECO:0000313" key="2">
    <source>
        <dbReference type="EMBL" id="TPR26324.1"/>
    </source>
</evidence>
<evidence type="ECO:0000259" key="1">
    <source>
        <dbReference type="Pfam" id="PF03358"/>
    </source>
</evidence>
<accession>A0ABY2Z0I5</accession>
<organism evidence="2 3">
    <name type="scientific">Apilactobacillus micheneri</name>
    <dbReference type="NCBI Taxonomy" id="1899430"/>
    <lineage>
        <taxon>Bacteria</taxon>
        <taxon>Bacillati</taxon>
        <taxon>Bacillota</taxon>
        <taxon>Bacilli</taxon>
        <taxon>Lactobacillales</taxon>
        <taxon>Lactobacillaceae</taxon>
        <taxon>Apilactobacillus</taxon>
    </lineage>
</organism>
<keyword evidence="3" id="KW-1185">Reference proteome</keyword>
<name>A0ABY2Z0I5_9LACO</name>
<dbReference type="SUPFAM" id="SSF52218">
    <property type="entry name" value="Flavoproteins"/>
    <property type="match status" value="1"/>
</dbReference>
<evidence type="ECO:0000313" key="3">
    <source>
        <dbReference type="Proteomes" id="UP000777560"/>
    </source>
</evidence>
<gene>
    <name evidence="2" type="ORF">DY114_01105</name>
</gene>
<proteinExistence type="predicted"/>